<dbReference type="InterPro" id="IPR016181">
    <property type="entry name" value="Acyl_CoA_acyltransferase"/>
</dbReference>
<proteinExistence type="predicted"/>
<evidence type="ECO:0000313" key="5">
    <source>
        <dbReference type="Proteomes" id="UP000596977"/>
    </source>
</evidence>
<evidence type="ECO:0000313" key="4">
    <source>
        <dbReference type="EMBL" id="GGA45590.1"/>
    </source>
</evidence>
<dbReference type="InterPro" id="IPR000182">
    <property type="entry name" value="GNAT_dom"/>
</dbReference>
<accession>A0A916R963</accession>
<dbReference type="Proteomes" id="UP000596977">
    <property type="component" value="Unassembled WGS sequence"/>
</dbReference>
<dbReference type="PROSITE" id="PS51186">
    <property type="entry name" value="GNAT"/>
    <property type="match status" value="1"/>
</dbReference>
<feature type="domain" description="N-acetyltransferase" evidence="3">
    <location>
        <begin position="4"/>
        <end position="153"/>
    </location>
</feature>
<dbReference type="SUPFAM" id="SSF55729">
    <property type="entry name" value="Acyl-CoA N-acyltransferases (Nat)"/>
    <property type="match status" value="1"/>
</dbReference>
<dbReference type="Gene3D" id="3.40.630.30">
    <property type="match status" value="1"/>
</dbReference>
<keyword evidence="5" id="KW-1185">Reference proteome</keyword>
<dbReference type="CDD" id="cd04301">
    <property type="entry name" value="NAT_SF"/>
    <property type="match status" value="1"/>
</dbReference>
<keyword evidence="1" id="KW-0808">Transferase</keyword>
<dbReference type="OrthoDB" id="9789603at2"/>
<gene>
    <name evidence="4" type="ORF">GCM10011499_14140</name>
</gene>
<dbReference type="GO" id="GO:0016747">
    <property type="term" value="F:acyltransferase activity, transferring groups other than amino-acyl groups"/>
    <property type="evidence" value="ECO:0007669"/>
    <property type="project" value="InterPro"/>
</dbReference>
<dbReference type="AlphaFoldDB" id="A0A916R963"/>
<name>A0A916R963_9HYPH</name>
<organism evidence="4 5">
    <name type="scientific">Pelagibacterium lentulum</name>
    <dbReference type="NCBI Taxonomy" id="2029865"/>
    <lineage>
        <taxon>Bacteria</taxon>
        <taxon>Pseudomonadati</taxon>
        <taxon>Pseudomonadota</taxon>
        <taxon>Alphaproteobacteria</taxon>
        <taxon>Hyphomicrobiales</taxon>
        <taxon>Devosiaceae</taxon>
        <taxon>Pelagibacterium</taxon>
    </lineage>
</organism>
<evidence type="ECO:0000259" key="3">
    <source>
        <dbReference type="PROSITE" id="PS51186"/>
    </source>
</evidence>
<reference evidence="4 5" key="1">
    <citation type="journal article" date="2014" name="Int. J. Syst. Evol. Microbiol.">
        <title>Complete genome sequence of Corynebacterium casei LMG S-19264T (=DSM 44701T), isolated from a smear-ripened cheese.</title>
        <authorList>
            <consortium name="US DOE Joint Genome Institute (JGI-PGF)"/>
            <person name="Walter F."/>
            <person name="Albersmeier A."/>
            <person name="Kalinowski J."/>
            <person name="Ruckert C."/>
        </authorList>
    </citation>
    <scope>NUCLEOTIDE SEQUENCE [LARGE SCALE GENOMIC DNA]</scope>
    <source>
        <strain evidence="4 5">CGMCC 1.15896</strain>
    </source>
</reference>
<protein>
    <submittedName>
        <fullName evidence="4">GNAT family acetyltransferase</fullName>
    </submittedName>
</protein>
<dbReference type="PANTHER" id="PTHR43877:SF2">
    <property type="entry name" value="AMINOALKYLPHOSPHONATE N-ACETYLTRANSFERASE-RELATED"/>
    <property type="match status" value="1"/>
</dbReference>
<dbReference type="Pfam" id="PF00583">
    <property type="entry name" value="Acetyltransf_1"/>
    <property type="match status" value="1"/>
</dbReference>
<evidence type="ECO:0000256" key="2">
    <source>
        <dbReference type="ARBA" id="ARBA00023315"/>
    </source>
</evidence>
<dbReference type="PANTHER" id="PTHR43877">
    <property type="entry name" value="AMINOALKYLPHOSPHONATE N-ACETYLTRANSFERASE-RELATED-RELATED"/>
    <property type="match status" value="1"/>
</dbReference>
<keyword evidence="2" id="KW-0012">Acyltransferase</keyword>
<sequence length="153" mass="16716">MTSISLRAATAQDLPFIVRLIHEDAVGGNSAEKPEDAGRGAYAEAFAAINADPNQMLMIAEIDGQPAGTFQLTFTPGIARQGQWRCTIEGVHVDPALRNKGIGAQMMKWALNTARERGCGLVQLTSNKAREDAHRFYRRLGFAQSHEGFKITM</sequence>
<dbReference type="EMBL" id="BMKB01000002">
    <property type="protein sequence ID" value="GGA45590.1"/>
    <property type="molecule type" value="Genomic_DNA"/>
</dbReference>
<dbReference type="RefSeq" id="WP_127072892.1">
    <property type="nucleotide sequence ID" value="NZ_BMKB01000002.1"/>
</dbReference>
<evidence type="ECO:0000256" key="1">
    <source>
        <dbReference type="ARBA" id="ARBA00022679"/>
    </source>
</evidence>
<comment type="caution">
    <text evidence="4">The sequence shown here is derived from an EMBL/GenBank/DDBJ whole genome shotgun (WGS) entry which is preliminary data.</text>
</comment>
<dbReference type="InterPro" id="IPR050832">
    <property type="entry name" value="Bact_Acetyltransf"/>
</dbReference>